<dbReference type="Gene3D" id="2.70.70.10">
    <property type="entry name" value="Glucose Permease (Domain IIA)"/>
    <property type="match status" value="1"/>
</dbReference>
<name>F8AAH8_THEID</name>
<evidence type="ECO:0000259" key="1">
    <source>
        <dbReference type="Pfam" id="PF01551"/>
    </source>
</evidence>
<dbReference type="STRING" id="667014.Thein_1537"/>
<reference evidence="3" key="1">
    <citation type="submission" date="2011-04" db="EMBL/GenBank/DDBJ databases">
        <title>The complete genome of Thermodesulfatator indicus DSM 15286.</title>
        <authorList>
            <person name="Lucas S."/>
            <person name="Copeland A."/>
            <person name="Lapidus A."/>
            <person name="Bruce D."/>
            <person name="Goodwin L."/>
            <person name="Pitluck S."/>
            <person name="Peters L."/>
            <person name="Kyrpides N."/>
            <person name="Mavromatis K."/>
            <person name="Pagani I."/>
            <person name="Ivanova N."/>
            <person name="Saunders L."/>
            <person name="Detter J.C."/>
            <person name="Tapia R."/>
            <person name="Han C."/>
            <person name="Land M."/>
            <person name="Hauser L."/>
            <person name="Markowitz V."/>
            <person name="Cheng J.-F."/>
            <person name="Hugenholtz P."/>
            <person name="Woyke T."/>
            <person name="Wu D."/>
            <person name="Spring S."/>
            <person name="Schroeder M."/>
            <person name="Brambilla E."/>
            <person name="Klenk H.-P."/>
            <person name="Eisen J.A."/>
        </authorList>
    </citation>
    <scope>NUCLEOTIDE SEQUENCE [LARGE SCALE GENOMIC DNA]</scope>
    <source>
        <strain evidence="3">DSM 15286 / JCM 11887 / CIR29812</strain>
    </source>
</reference>
<dbReference type="AlphaFoldDB" id="F8AAH8"/>
<reference evidence="2 3" key="2">
    <citation type="journal article" date="2012" name="Stand. Genomic Sci.">
        <title>Complete genome sequence of the thermophilic sulfate-reducing ocean bacterium Thermodesulfatator indicus type strain (CIR29812(T)).</title>
        <authorList>
            <person name="Anderson I."/>
            <person name="Saunders E."/>
            <person name="Lapidus A."/>
            <person name="Nolan M."/>
            <person name="Lucas S."/>
            <person name="Tice H."/>
            <person name="Del Rio T.G."/>
            <person name="Cheng J.F."/>
            <person name="Han C."/>
            <person name="Tapia R."/>
            <person name="Goodwin L.A."/>
            <person name="Pitluck S."/>
            <person name="Liolios K."/>
            <person name="Mavromatis K."/>
            <person name="Pagani I."/>
            <person name="Ivanova N."/>
            <person name="Mikhailova N."/>
            <person name="Pati A."/>
            <person name="Chen A."/>
            <person name="Palaniappan K."/>
            <person name="Land M."/>
            <person name="Hauser L."/>
            <person name="Jeffries C.D."/>
            <person name="Chang Y.J."/>
            <person name="Brambilla E.M."/>
            <person name="Rohde M."/>
            <person name="Spring S."/>
            <person name="Goker M."/>
            <person name="Detter J.C."/>
            <person name="Woyke T."/>
            <person name="Bristow J."/>
            <person name="Eisen J.A."/>
            <person name="Markowitz V."/>
            <person name="Hugenholtz P."/>
            <person name="Kyrpides N.C."/>
            <person name="Klenk H.P."/>
        </authorList>
    </citation>
    <scope>NUCLEOTIDE SEQUENCE [LARGE SCALE GENOMIC DNA]</scope>
    <source>
        <strain evidence="3">DSM 15286 / JCM 11887 / CIR29812</strain>
    </source>
</reference>
<gene>
    <name evidence="2" type="ordered locus">Thein_1537</name>
</gene>
<dbReference type="PaxDb" id="667014-Thein_1537"/>
<dbReference type="PANTHER" id="PTHR21666">
    <property type="entry name" value="PEPTIDASE-RELATED"/>
    <property type="match status" value="1"/>
</dbReference>
<accession>F8AAH8</accession>
<dbReference type="InterPro" id="IPR050570">
    <property type="entry name" value="Cell_wall_metabolism_enzyme"/>
</dbReference>
<organism evidence="2 3">
    <name type="scientific">Thermodesulfatator indicus (strain DSM 15286 / JCM 11887 / CIR29812)</name>
    <dbReference type="NCBI Taxonomy" id="667014"/>
    <lineage>
        <taxon>Bacteria</taxon>
        <taxon>Pseudomonadati</taxon>
        <taxon>Thermodesulfobacteriota</taxon>
        <taxon>Thermodesulfobacteria</taxon>
        <taxon>Thermodesulfobacteriales</taxon>
        <taxon>Thermodesulfatatoraceae</taxon>
        <taxon>Thermodesulfatator</taxon>
    </lineage>
</organism>
<keyword evidence="3" id="KW-1185">Reference proteome</keyword>
<evidence type="ECO:0000313" key="2">
    <source>
        <dbReference type="EMBL" id="AEH45398.1"/>
    </source>
</evidence>
<dbReference type="EMBL" id="CP002683">
    <property type="protein sequence ID" value="AEH45398.1"/>
    <property type="molecule type" value="Genomic_DNA"/>
</dbReference>
<dbReference type="PANTHER" id="PTHR21666:SF285">
    <property type="entry name" value="M23 FAMILY METALLOPEPTIDASE"/>
    <property type="match status" value="1"/>
</dbReference>
<proteinExistence type="predicted"/>
<dbReference type="InParanoid" id="F8AAH8"/>
<dbReference type="CDD" id="cd12797">
    <property type="entry name" value="M23_peptidase"/>
    <property type="match status" value="1"/>
</dbReference>
<evidence type="ECO:0000313" key="3">
    <source>
        <dbReference type="Proteomes" id="UP000006793"/>
    </source>
</evidence>
<dbReference type="InterPro" id="IPR016047">
    <property type="entry name" value="M23ase_b-sheet_dom"/>
</dbReference>
<feature type="domain" description="M23ase beta-sheet core" evidence="1">
    <location>
        <begin position="170"/>
        <end position="264"/>
    </location>
</feature>
<dbReference type="InterPro" id="IPR011055">
    <property type="entry name" value="Dup_hybrid_motif"/>
</dbReference>
<dbReference type="Pfam" id="PF01551">
    <property type="entry name" value="Peptidase_M23"/>
    <property type="match status" value="1"/>
</dbReference>
<sequence>MKNKLVLFFFAFFTILPIKALALSYLPEKPYPGAPLLLELPKKVKKVEFLGKNYRPFAYRQRFYALLAVPLNTKPGSYPLKIYAEKIYSYQVKIYPKKYPEEHLEVPPKMIHYPPEVIDRIKREVKAIKQALRGFTPEPLLEGPFVWPVAGRLSSPFGFRRVYNGVPRSHHSGIDIAVPKGTPVKAANSGRVVLTGDFYLPGKIVIIDHGLGIYTVYCHLDKILVKTGQAVDKGEKIALSGASGRVTGPHLHFGCYIEGVKVDPKMLLEVF</sequence>
<protein>
    <submittedName>
        <fullName evidence="2">Peptidase M23</fullName>
    </submittedName>
</protein>
<dbReference type="KEGG" id="tid:Thein_1537"/>
<dbReference type="GO" id="GO:0004222">
    <property type="term" value="F:metalloendopeptidase activity"/>
    <property type="evidence" value="ECO:0007669"/>
    <property type="project" value="TreeGrafter"/>
</dbReference>
<dbReference type="eggNOG" id="COG0739">
    <property type="taxonomic scope" value="Bacteria"/>
</dbReference>
<dbReference type="SUPFAM" id="SSF51261">
    <property type="entry name" value="Duplicated hybrid motif"/>
    <property type="match status" value="1"/>
</dbReference>
<dbReference type="Proteomes" id="UP000006793">
    <property type="component" value="Chromosome"/>
</dbReference>
<dbReference type="Gene3D" id="2.60.40.1590">
    <property type="entry name" value="Peptidoglycan hydrolase domains"/>
    <property type="match status" value="1"/>
</dbReference>
<dbReference type="HOGENOM" id="CLU_029425_5_2_0"/>